<dbReference type="EMBL" id="FNUC01000003">
    <property type="protein sequence ID" value="SEE93919.1"/>
    <property type="molecule type" value="Genomic_DNA"/>
</dbReference>
<organism evidence="1 2">
    <name type="scientific">Jiangella alba</name>
    <dbReference type="NCBI Taxonomy" id="561176"/>
    <lineage>
        <taxon>Bacteria</taxon>
        <taxon>Bacillati</taxon>
        <taxon>Actinomycetota</taxon>
        <taxon>Actinomycetes</taxon>
        <taxon>Jiangellales</taxon>
        <taxon>Jiangellaceae</taxon>
        <taxon>Jiangella</taxon>
    </lineage>
</organism>
<accession>A0A1H5MX32</accession>
<gene>
    <name evidence="1" type="ORF">SAMN04488561_3508</name>
</gene>
<evidence type="ECO:0008006" key="3">
    <source>
        <dbReference type="Google" id="ProtNLM"/>
    </source>
</evidence>
<sequence length="31" mass="3197">MTATTFEVVVIGAGPVGEDVADRARPIVIVL</sequence>
<reference evidence="2" key="1">
    <citation type="submission" date="2016-10" db="EMBL/GenBank/DDBJ databases">
        <authorList>
            <person name="Varghese N."/>
            <person name="Submissions S."/>
        </authorList>
    </citation>
    <scope>NUCLEOTIDE SEQUENCE [LARGE SCALE GENOMIC DNA]</scope>
    <source>
        <strain evidence="2">DSM 45237</strain>
    </source>
</reference>
<keyword evidence="2" id="KW-1185">Reference proteome</keyword>
<evidence type="ECO:0000313" key="1">
    <source>
        <dbReference type="EMBL" id="SEE93919.1"/>
    </source>
</evidence>
<evidence type="ECO:0000313" key="2">
    <source>
        <dbReference type="Proteomes" id="UP000181980"/>
    </source>
</evidence>
<dbReference type="Proteomes" id="UP000181980">
    <property type="component" value="Unassembled WGS sequence"/>
</dbReference>
<name>A0A1H5MX32_9ACTN</name>
<dbReference type="AlphaFoldDB" id="A0A1H5MX32"/>
<protein>
    <recommendedName>
        <fullName evidence="3">Pyridine nucleotide-disulphide oxidoreductase</fullName>
    </recommendedName>
</protein>
<proteinExistence type="predicted"/>